<dbReference type="Pfam" id="PF09665">
    <property type="entry name" value="RE_Alw26IDE"/>
    <property type="match status" value="1"/>
</dbReference>
<dbReference type="EMBL" id="JBHTBY010000001">
    <property type="protein sequence ID" value="MFC7319847.1"/>
    <property type="molecule type" value="Genomic_DNA"/>
</dbReference>
<evidence type="ECO:0000313" key="2">
    <source>
        <dbReference type="Proteomes" id="UP001596494"/>
    </source>
</evidence>
<keyword evidence="1" id="KW-0255">Endonuclease</keyword>
<dbReference type="Proteomes" id="UP001596494">
    <property type="component" value="Unassembled WGS sequence"/>
</dbReference>
<keyword evidence="1" id="KW-0378">Hydrolase</keyword>
<organism evidence="1 2">
    <name type="scientific">Halobacillus campisalis</name>
    <dbReference type="NCBI Taxonomy" id="435909"/>
    <lineage>
        <taxon>Bacteria</taxon>
        <taxon>Bacillati</taxon>
        <taxon>Bacillota</taxon>
        <taxon>Bacilli</taxon>
        <taxon>Bacillales</taxon>
        <taxon>Bacillaceae</taxon>
        <taxon>Halobacillus</taxon>
    </lineage>
</organism>
<reference evidence="2" key="1">
    <citation type="journal article" date="2019" name="Int. J. Syst. Evol. Microbiol.">
        <title>The Global Catalogue of Microorganisms (GCM) 10K type strain sequencing project: providing services to taxonomists for standard genome sequencing and annotation.</title>
        <authorList>
            <consortium name="The Broad Institute Genomics Platform"/>
            <consortium name="The Broad Institute Genome Sequencing Center for Infectious Disease"/>
            <person name="Wu L."/>
            <person name="Ma J."/>
        </authorList>
    </citation>
    <scope>NUCLEOTIDE SEQUENCE [LARGE SCALE GENOMIC DNA]</scope>
    <source>
        <strain evidence="2">CCUG 73951</strain>
    </source>
</reference>
<gene>
    <name evidence="1" type="ORF">ACFQMN_02965</name>
</gene>
<sequence>MSIKYGRGKFKAHQNYIDYMKMIVENDAYKDLPNARGENGRINWQVSSGKTTSFYEYYLARFDWWVEKANAIGLSGTGNSDDRFTIAARLIHPTGKRPCRLCGKDRFIGYMYLNFFLTNRWNKLSQTRKFEKGMDVLEASSLLINIIGGQAFIDEIKNIFPERESYFNLLPNYQTLFQRTQHIKSKYLSPGFMGNPPDRLDGFHDYGSVCCRRSNDPGRSDKNMRSYNHDRRAFKWWTEGDWIVADALYNSAGPGECYVENCDTTLEKVSPDHIGPLSCGFKQIPFFMPMCVEHNSAKNRRFTKEDVDKLLDYEYKNHESVASWQVRALWDNCKNHIHDDRTAKELSNLMRSLQDYYLVVLHRLYEEGMSLFLSYFLSPKNAYYSVEFKGLDPSRLTFESILKIENKTKNRESLSGRIVRIAFEELVNYNSKETDRKIRKIEEKHWNEDVNKILEMANKFKENEEIKKWDRVIRLKQLNTDDREQQILELISSENYEYLQSDFYELQEVLKSHFDNIGKEISVLL</sequence>
<dbReference type="InterPro" id="IPR014328">
    <property type="entry name" value="Restrct_endonuc_II_Alw26I"/>
</dbReference>
<keyword evidence="2" id="KW-1185">Reference proteome</keyword>
<evidence type="ECO:0000313" key="1">
    <source>
        <dbReference type="EMBL" id="MFC7319847.1"/>
    </source>
</evidence>
<accession>A0ABW2K0I9</accession>
<dbReference type="EC" id="3.1.21.4" evidence="1"/>
<keyword evidence="1" id="KW-0540">Nuclease</keyword>
<dbReference type="GO" id="GO:0009036">
    <property type="term" value="F:type II site-specific deoxyribonuclease activity"/>
    <property type="evidence" value="ECO:0007669"/>
    <property type="project" value="UniProtKB-EC"/>
</dbReference>
<dbReference type="NCBIfam" id="TIGR02986">
    <property type="entry name" value="restrict_Alw26I"/>
    <property type="match status" value="1"/>
</dbReference>
<protein>
    <submittedName>
        <fullName evidence="1">Alw26I/Eco31I/Esp3I family type II restriction endonuclease</fullName>
        <ecNumber evidence="1">3.1.21.4</ecNumber>
    </submittedName>
</protein>
<comment type="caution">
    <text evidence="1">The sequence shown here is derived from an EMBL/GenBank/DDBJ whole genome shotgun (WGS) entry which is preliminary data.</text>
</comment>
<proteinExistence type="predicted"/>
<dbReference type="RefSeq" id="WP_289215619.1">
    <property type="nucleotide sequence ID" value="NZ_JAPVRC010000003.1"/>
</dbReference>
<name>A0ABW2K0I9_9BACI</name>